<evidence type="ECO:0000256" key="2">
    <source>
        <dbReference type="SAM" id="Phobius"/>
    </source>
</evidence>
<sequence>MKYTSHQSTDAGNEGDDEHEEVEEKKDDDDIDGERKGVEDGEVNTEQVNVVDIAPNNAKEKTTAKKQEVYVQASSAKVSIRKFKRNDVQLTYNDVGKLFWLGIKTMINLRGIFVIINILHQNIYK</sequence>
<protein>
    <submittedName>
        <fullName evidence="3">Uncharacterized protein</fullName>
    </submittedName>
</protein>
<evidence type="ECO:0000313" key="4">
    <source>
        <dbReference type="Proteomes" id="UP001634393"/>
    </source>
</evidence>
<name>A0ABD3TQ72_9LAMI</name>
<feature type="compositionally biased region" description="Acidic residues" evidence="1">
    <location>
        <begin position="13"/>
        <end position="32"/>
    </location>
</feature>
<accession>A0ABD3TQ72</accession>
<keyword evidence="4" id="KW-1185">Reference proteome</keyword>
<reference evidence="3 4" key="1">
    <citation type="submission" date="2024-12" db="EMBL/GenBank/DDBJ databases">
        <title>The unique morphological basis and parallel evolutionary history of personate flowers in Penstemon.</title>
        <authorList>
            <person name="Depatie T.H."/>
            <person name="Wessinger C.A."/>
        </authorList>
    </citation>
    <scope>NUCLEOTIDE SEQUENCE [LARGE SCALE GENOMIC DNA]</scope>
    <source>
        <strain evidence="3">WTNN_2</strain>
        <tissue evidence="3">Leaf</tissue>
    </source>
</reference>
<proteinExistence type="predicted"/>
<dbReference type="Proteomes" id="UP001634393">
    <property type="component" value="Unassembled WGS sequence"/>
</dbReference>
<dbReference type="AlphaFoldDB" id="A0ABD3TQ72"/>
<feature type="region of interest" description="Disordered" evidence="1">
    <location>
        <begin position="1"/>
        <end position="44"/>
    </location>
</feature>
<keyword evidence="2" id="KW-0472">Membrane</keyword>
<dbReference type="EMBL" id="JBJXBP010000003">
    <property type="protein sequence ID" value="KAL3838766.1"/>
    <property type="molecule type" value="Genomic_DNA"/>
</dbReference>
<feature type="compositionally biased region" description="Polar residues" evidence="1">
    <location>
        <begin position="1"/>
        <end position="11"/>
    </location>
</feature>
<keyword evidence="2" id="KW-1133">Transmembrane helix</keyword>
<evidence type="ECO:0000256" key="1">
    <source>
        <dbReference type="SAM" id="MobiDB-lite"/>
    </source>
</evidence>
<feature type="transmembrane region" description="Helical" evidence="2">
    <location>
        <begin position="98"/>
        <end position="119"/>
    </location>
</feature>
<keyword evidence="2" id="KW-0812">Transmembrane</keyword>
<evidence type="ECO:0000313" key="3">
    <source>
        <dbReference type="EMBL" id="KAL3838766.1"/>
    </source>
</evidence>
<organism evidence="3 4">
    <name type="scientific">Penstemon smallii</name>
    <dbReference type="NCBI Taxonomy" id="265156"/>
    <lineage>
        <taxon>Eukaryota</taxon>
        <taxon>Viridiplantae</taxon>
        <taxon>Streptophyta</taxon>
        <taxon>Embryophyta</taxon>
        <taxon>Tracheophyta</taxon>
        <taxon>Spermatophyta</taxon>
        <taxon>Magnoliopsida</taxon>
        <taxon>eudicotyledons</taxon>
        <taxon>Gunneridae</taxon>
        <taxon>Pentapetalae</taxon>
        <taxon>asterids</taxon>
        <taxon>lamiids</taxon>
        <taxon>Lamiales</taxon>
        <taxon>Plantaginaceae</taxon>
        <taxon>Cheloneae</taxon>
        <taxon>Penstemon</taxon>
    </lineage>
</organism>
<gene>
    <name evidence="3" type="ORF">ACJIZ3_023357</name>
</gene>
<comment type="caution">
    <text evidence="3">The sequence shown here is derived from an EMBL/GenBank/DDBJ whole genome shotgun (WGS) entry which is preliminary data.</text>
</comment>